<dbReference type="STRING" id="299467.A0A443SJ59"/>
<protein>
    <submittedName>
        <fullName evidence="6">Glycosyltransferase 25 family member-like protein</fullName>
    </submittedName>
</protein>
<sequence>MFRFRVTLLVLSAIVLSAVKPVVTVFGSDKELSSSLQVILLCHPYTKANVLPFTLAGIESQVYPKNRINIFIKTEVYNSVFDGTFNSSIPKFDFNRDTVNILRKWVKNNRDHYNDVDLQIDVLDSDDDLEPENIEYWSSNRFKKIMDLKNRALRYSRRKWADFVLFIDADVVLTNVNTFANMINKNHTIVSPMLYSLGTYSNFWAGITERGYYKRTDDYLPILERQTEGEFEVPMIHSCVFINLRKESSMLLTFNASELSDIPYDDIIAFAVSARRNSIPMIVNNMQVWGFILPPIENLELQELDTALVDLELEAISERSLFPISSSLLEFVKRPEKTKAGVDNIYLINLLRRPDRLEKMLISFNAMGLTVQLWPAVDGQKITEQYLSDLGIKVIPGYLDPYHKRPITYGEIGCFLSHYFIWEDMITRNLSKVIVLEDDVRFEQKFTQRMNKAVSALESAH</sequence>
<dbReference type="InterPro" id="IPR029044">
    <property type="entry name" value="Nucleotide-diphossugar_trans"/>
</dbReference>
<feature type="signal peptide" evidence="4">
    <location>
        <begin position="1"/>
        <end position="24"/>
    </location>
</feature>
<dbReference type="VEuPathDB" id="VectorBase:LDEU004479"/>
<dbReference type="PANTHER" id="PTHR10730">
    <property type="entry name" value="PROCOLLAGEN-LYSINE,2-OXOGLUTARATE 5-DIOXYGENASE/GLYCOSYLTRANSFERASE 25 FAMILY MEMBER"/>
    <property type="match status" value="1"/>
</dbReference>
<feature type="chain" id="PRO_5019486937" evidence="4">
    <location>
        <begin position="25"/>
        <end position="461"/>
    </location>
</feature>
<organism evidence="6 7">
    <name type="scientific">Leptotrombidium deliense</name>
    <dbReference type="NCBI Taxonomy" id="299467"/>
    <lineage>
        <taxon>Eukaryota</taxon>
        <taxon>Metazoa</taxon>
        <taxon>Ecdysozoa</taxon>
        <taxon>Arthropoda</taxon>
        <taxon>Chelicerata</taxon>
        <taxon>Arachnida</taxon>
        <taxon>Acari</taxon>
        <taxon>Acariformes</taxon>
        <taxon>Trombidiformes</taxon>
        <taxon>Prostigmata</taxon>
        <taxon>Anystina</taxon>
        <taxon>Parasitengona</taxon>
        <taxon>Trombiculoidea</taxon>
        <taxon>Trombiculidae</taxon>
        <taxon>Leptotrombidium</taxon>
    </lineage>
</organism>
<dbReference type="OrthoDB" id="47375at2759"/>
<dbReference type="InterPro" id="IPR002654">
    <property type="entry name" value="Glyco_trans_25"/>
</dbReference>
<dbReference type="Gene3D" id="3.90.550.10">
    <property type="entry name" value="Spore Coat Polysaccharide Biosynthesis Protein SpsA, Chain A"/>
    <property type="match status" value="1"/>
</dbReference>
<dbReference type="CDD" id="cd06532">
    <property type="entry name" value="Glyco_transf_25"/>
    <property type="match status" value="1"/>
</dbReference>
<accession>A0A443SJ59</accession>
<dbReference type="AlphaFoldDB" id="A0A443SJ59"/>
<evidence type="ECO:0000256" key="3">
    <source>
        <dbReference type="ARBA" id="ARBA00022679"/>
    </source>
</evidence>
<keyword evidence="4" id="KW-0732">Signal</keyword>
<dbReference type="Proteomes" id="UP000288716">
    <property type="component" value="Unassembled WGS sequence"/>
</dbReference>
<evidence type="ECO:0000256" key="2">
    <source>
        <dbReference type="ARBA" id="ARBA00022676"/>
    </source>
</evidence>
<dbReference type="PANTHER" id="PTHR10730:SF53">
    <property type="entry name" value="GLYCOSYLTRANSFERASE 25 FAMILY MEMBER"/>
    <property type="match status" value="1"/>
</dbReference>
<dbReference type="EMBL" id="NCKV01001927">
    <property type="protein sequence ID" value="RWS27559.1"/>
    <property type="molecule type" value="Genomic_DNA"/>
</dbReference>
<evidence type="ECO:0000313" key="7">
    <source>
        <dbReference type="Proteomes" id="UP000288716"/>
    </source>
</evidence>
<dbReference type="InterPro" id="IPR050757">
    <property type="entry name" value="Collagen_mod_GT25"/>
</dbReference>
<evidence type="ECO:0000256" key="1">
    <source>
        <dbReference type="ARBA" id="ARBA00006721"/>
    </source>
</evidence>
<feature type="non-terminal residue" evidence="6">
    <location>
        <position position="461"/>
    </location>
</feature>
<reference evidence="6 7" key="1">
    <citation type="journal article" date="2018" name="Gigascience">
        <title>Genomes of trombidid mites reveal novel predicted allergens and laterally-transferred genes associated with secondary metabolism.</title>
        <authorList>
            <person name="Dong X."/>
            <person name="Chaisiri K."/>
            <person name="Xia D."/>
            <person name="Armstrong S.D."/>
            <person name="Fang Y."/>
            <person name="Donnelly M.J."/>
            <person name="Kadowaki T."/>
            <person name="McGarry J.W."/>
            <person name="Darby A.C."/>
            <person name="Makepeace B.L."/>
        </authorList>
    </citation>
    <scope>NUCLEOTIDE SEQUENCE [LARGE SCALE GENOMIC DNA]</scope>
    <source>
        <strain evidence="6">UoL-UT</strain>
    </source>
</reference>
<evidence type="ECO:0000256" key="4">
    <source>
        <dbReference type="SAM" id="SignalP"/>
    </source>
</evidence>
<dbReference type="Pfam" id="PF01755">
    <property type="entry name" value="Glyco_transf_25"/>
    <property type="match status" value="1"/>
</dbReference>
<dbReference type="GO" id="GO:0050211">
    <property type="term" value="F:procollagen galactosyltransferase activity"/>
    <property type="evidence" value="ECO:0007669"/>
    <property type="project" value="TreeGrafter"/>
</dbReference>
<keyword evidence="2" id="KW-0328">Glycosyltransferase</keyword>
<keyword evidence="3 6" id="KW-0808">Transferase</keyword>
<name>A0A443SJ59_9ACAR</name>
<feature type="domain" description="Glycosyl transferase family 25" evidence="5">
    <location>
        <begin position="344"/>
        <end position="456"/>
    </location>
</feature>
<comment type="caution">
    <text evidence="6">The sequence shown here is derived from an EMBL/GenBank/DDBJ whole genome shotgun (WGS) entry which is preliminary data.</text>
</comment>
<proteinExistence type="inferred from homology"/>
<evidence type="ECO:0000259" key="5">
    <source>
        <dbReference type="Pfam" id="PF01755"/>
    </source>
</evidence>
<keyword evidence="7" id="KW-1185">Reference proteome</keyword>
<comment type="similarity">
    <text evidence="1">Belongs to the glycosyltransferase 25 family.</text>
</comment>
<gene>
    <name evidence="6" type="ORF">B4U80_07811</name>
</gene>
<evidence type="ECO:0000313" key="6">
    <source>
        <dbReference type="EMBL" id="RWS27559.1"/>
    </source>
</evidence>